<keyword evidence="4" id="KW-1185">Reference proteome</keyword>
<accession>A0ABD2CL87</accession>
<dbReference type="EMBL" id="JAYRBN010000043">
    <property type="protein sequence ID" value="KAL2745566.1"/>
    <property type="molecule type" value="Genomic_DNA"/>
</dbReference>
<name>A0ABD2CL87_VESMC</name>
<feature type="compositionally biased region" description="Polar residues" evidence="1">
    <location>
        <begin position="1"/>
        <end position="10"/>
    </location>
</feature>
<evidence type="ECO:0000256" key="1">
    <source>
        <dbReference type="SAM" id="MobiDB-lite"/>
    </source>
</evidence>
<evidence type="ECO:0000313" key="3">
    <source>
        <dbReference type="EMBL" id="KAL2745579.1"/>
    </source>
</evidence>
<dbReference type="AlphaFoldDB" id="A0ABD2CL87"/>
<dbReference type="EMBL" id="JAYRBN010000043">
    <property type="protein sequence ID" value="KAL2745579.1"/>
    <property type="molecule type" value="Genomic_DNA"/>
</dbReference>
<protein>
    <submittedName>
        <fullName evidence="3">Uncharacterized protein</fullName>
    </submittedName>
</protein>
<gene>
    <name evidence="2" type="ORF">V1477_006421</name>
    <name evidence="3" type="ORF">V1477_006434</name>
</gene>
<proteinExistence type="predicted"/>
<sequence length="69" mass="7651">MRVEEATSSFKRLRSGSPSSAPIGPIWTKNIWAQMARGVLSNDQVSVLLGTIVSEKKIVKKNFFFLSPL</sequence>
<comment type="caution">
    <text evidence="3">The sequence shown here is derived from an EMBL/GenBank/DDBJ whole genome shotgun (WGS) entry which is preliminary data.</text>
</comment>
<evidence type="ECO:0000313" key="2">
    <source>
        <dbReference type="EMBL" id="KAL2745566.1"/>
    </source>
</evidence>
<organism evidence="3 4">
    <name type="scientific">Vespula maculifrons</name>
    <name type="common">Eastern yellow jacket</name>
    <name type="synonym">Wasp</name>
    <dbReference type="NCBI Taxonomy" id="7453"/>
    <lineage>
        <taxon>Eukaryota</taxon>
        <taxon>Metazoa</taxon>
        <taxon>Ecdysozoa</taxon>
        <taxon>Arthropoda</taxon>
        <taxon>Hexapoda</taxon>
        <taxon>Insecta</taxon>
        <taxon>Pterygota</taxon>
        <taxon>Neoptera</taxon>
        <taxon>Endopterygota</taxon>
        <taxon>Hymenoptera</taxon>
        <taxon>Apocrita</taxon>
        <taxon>Aculeata</taxon>
        <taxon>Vespoidea</taxon>
        <taxon>Vespidae</taxon>
        <taxon>Vespinae</taxon>
        <taxon>Vespula</taxon>
    </lineage>
</organism>
<dbReference type="Proteomes" id="UP001607303">
    <property type="component" value="Unassembled WGS sequence"/>
</dbReference>
<evidence type="ECO:0000313" key="4">
    <source>
        <dbReference type="Proteomes" id="UP001607303"/>
    </source>
</evidence>
<feature type="region of interest" description="Disordered" evidence="1">
    <location>
        <begin position="1"/>
        <end position="23"/>
    </location>
</feature>
<reference evidence="3 4" key="1">
    <citation type="journal article" date="2024" name="Ann. Entomol. Soc. Am.">
        <title>Genomic analyses of the southern and eastern yellowjacket wasps (Hymenoptera: Vespidae) reveal evolutionary signatures of social life.</title>
        <authorList>
            <person name="Catto M.A."/>
            <person name="Caine P.B."/>
            <person name="Orr S.E."/>
            <person name="Hunt B.G."/>
            <person name="Goodisman M.A.D."/>
        </authorList>
    </citation>
    <scope>NUCLEOTIDE SEQUENCE [LARGE SCALE GENOMIC DNA]</scope>
    <source>
        <strain evidence="3">232</strain>
        <tissue evidence="3">Head and thorax</tissue>
    </source>
</reference>